<organism evidence="5 6">
    <name type="scientific">Mammaliicoccus sciuri</name>
    <name type="common">Staphylococcus sciuri</name>
    <dbReference type="NCBI Taxonomy" id="1296"/>
    <lineage>
        <taxon>Bacteria</taxon>
        <taxon>Bacillati</taxon>
        <taxon>Bacillota</taxon>
        <taxon>Bacilli</taxon>
        <taxon>Bacillales</taxon>
        <taxon>Staphylococcaceae</taxon>
        <taxon>Mammaliicoccus</taxon>
    </lineage>
</organism>
<name>A0AB37HQC7_MAMSC</name>
<evidence type="ECO:0000256" key="1">
    <source>
        <dbReference type="ARBA" id="ARBA00004922"/>
    </source>
</evidence>
<evidence type="ECO:0000313" key="6">
    <source>
        <dbReference type="Proteomes" id="UP000640299"/>
    </source>
</evidence>
<accession>A0AB37HQC7</accession>
<dbReference type="GO" id="GO:0005886">
    <property type="term" value="C:plasma membrane"/>
    <property type="evidence" value="ECO:0007669"/>
    <property type="project" value="UniProtKB-SubCell"/>
</dbReference>
<dbReference type="GO" id="GO:0031647">
    <property type="term" value="P:regulation of protein stability"/>
    <property type="evidence" value="ECO:0007669"/>
    <property type="project" value="UniProtKB-UniRule"/>
</dbReference>
<protein>
    <recommendedName>
        <fullName evidence="4">UDP-N-acetylglucosamine--peptide N-acetylglucosaminyltransferase stabilizing protein GtfB</fullName>
    </recommendedName>
    <alternativeName>
        <fullName evidence="4">Glycosyltransferase stabilizing protein GtfB</fullName>
    </alternativeName>
</protein>
<dbReference type="Proteomes" id="UP000640299">
    <property type="component" value="Chromosome"/>
</dbReference>
<reference evidence="5" key="1">
    <citation type="submission" date="2021-02" db="EMBL/GenBank/DDBJ databases">
        <title>cfr and optrA-positive Staphylococcus spp.</title>
        <authorList>
            <person name="Chen L."/>
        </authorList>
    </citation>
    <scope>NUCLEOTIDE SEQUENCE</scope>
    <source>
        <strain evidence="5">GDQ20D70P</strain>
    </source>
</reference>
<comment type="subcellular location">
    <subcellularLocation>
        <location evidence="4">Cell membrane</location>
        <topology evidence="4">Peripheral membrane protein</topology>
    </subcellularLocation>
</comment>
<proteinExistence type="inferred from homology"/>
<evidence type="ECO:0000313" key="5">
    <source>
        <dbReference type="EMBL" id="QRN91317.1"/>
    </source>
</evidence>
<dbReference type="GO" id="GO:0017122">
    <property type="term" value="C:protein N-acetylglucosaminyltransferase complex"/>
    <property type="evidence" value="ECO:0007669"/>
    <property type="project" value="UniProtKB-UniRule"/>
</dbReference>
<keyword evidence="2 4" id="KW-1003">Cell membrane</keyword>
<evidence type="ECO:0000256" key="3">
    <source>
        <dbReference type="ARBA" id="ARBA00023136"/>
    </source>
</evidence>
<dbReference type="HAMAP" id="MF_01473">
    <property type="entry name" value="GtfB"/>
    <property type="match status" value="1"/>
</dbReference>
<dbReference type="AlphaFoldDB" id="A0AB37HQC7"/>
<dbReference type="EMBL" id="CP069389">
    <property type="protein sequence ID" value="QRN91317.1"/>
    <property type="molecule type" value="Genomic_DNA"/>
</dbReference>
<sequence>MINLFEVFDKKAIVLYKSFQFSGINRETIVIEEDGFLPEGISTPYQFFANNGQMPIKPLFFNQVEIPRFWMIEANNESAVIKNLTDIKARIIYKKNYKFRIVERIEWLNNRGYTQYIDYYNQYGFRYAQVLLDEYTHRRVLKHFFNYKGDIVMTENVATNNIILNWNDQTYIFQSKIQFMQFYLKATHLENNGFLINSLSLPMAVISGLNTSAPHCLFWQDEITVDTIRHMENLLSREQHKFKIAVSGHAAYKQLQRVIDTKWHDKIIESGYVYKFIKQNKQSNQVLTLTNSDQLPHIEELVKEHPQLDFHIAAITEMSNVLLNLDQYSNVKLYPNAKRAQFTELYKTCDIYLDINRGNEILDAVRAAFDYQLLILGYQDTAHNTVVTAPTNLFNLAEPKTLSQILLNVSRDTNLFIKHLDAQLQQGASIEIKTFKNTMNIDI</sequence>
<dbReference type="RefSeq" id="WP_204168840.1">
    <property type="nucleotide sequence ID" value="NZ_CP069389.1"/>
</dbReference>
<comment type="similarity">
    <text evidence="4">Belongs to the GtfB family.</text>
</comment>
<comment type="subunit">
    <text evidence="4">Forms a heterotetramer with 2 subunits each of GtfA and GtfB. Part of the accessory SecA2/SecY2 protein translocation apparatus.</text>
</comment>
<evidence type="ECO:0000256" key="2">
    <source>
        <dbReference type="ARBA" id="ARBA00022475"/>
    </source>
</evidence>
<evidence type="ECO:0000256" key="4">
    <source>
        <dbReference type="HAMAP-Rule" id="MF_01473"/>
    </source>
</evidence>
<comment type="function">
    <text evidence="4">Required for polymorphic O-glycosylation of the serine-rich repeat protein in this bacteria. A stabilizing protein that is part of the accessory SecA2/SecY2 system specifically required to export serine-rich repeat cell wall proteins usually encoded upstream in the same operon. The GtfA-GtfB complex adds GlcNAc from UDP-GlcNAc to the substrate protein, attaching the first sugar residue. Stabilizes the glycosylation activity of GtfA. Has no N-acetylglucosaminyl transferase activity on its own.</text>
</comment>
<comment type="pathway">
    <text evidence="1 4">Protein modification; protein glycosylation.</text>
</comment>
<gene>
    <name evidence="4 5" type="primary">gtfB</name>
    <name evidence="5" type="ORF">JRU67_00265</name>
</gene>
<dbReference type="NCBIfam" id="TIGR02919">
    <property type="entry name" value="accessory Sec system glycosylation chaperone GtfB"/>
    <property type="match status" value="1"/>
</dbReference>
<keyword evidence="3 4" id="KW-0472">Membrane</keyword>
<dbReference type="InterPro" id="IPR014268">
    <property type="entry name" value="GtfB"/>
</dbReference>